<protein>
    <submittedName>
        <fullName evidence="2">Uncharacterized protein</fullName>
    </submittedName>
</protein>
<keyword evidence="1" id="KW-0812">Transmembrane</keyword>
<name>A0A9P1M823_9PEZI</name>
<accession>A0A9P1M823</accession>
<feature type="transmembrane region" description="Helical" evidence="1">
    <location>
        <begin position="20"/>
        <end position="47"/>
    </location>
</feature>
<evidence type="ECO:0000313" key="2">
    <source>
        <dbReference type="EMBL" id="CAI4213720.1"/>
    </source>
</evidence>
<dbReference type="Proteomes" id="UP000838763">
    <property type="component" value="Unassembled WGS sequence"/>
</dbReference>
<dbReference type="AlphaFoldDB" id="A0A9P1M823"/>
<organism evidence="2 3">
    <name type="scientific">Parascedosporium putredinis</name>
    <dbReference type="NCBI Taxonomy" id="1442378"/>
    <lineage>
        <taxon>Eukaryota</taxon>
        <taxon>Fungi</taxon>
        <taxon>Dikarya</taxon>
        <taxon>Ascomycota</taxon>
        <taxon>Pezizomycotina</taxon>
        <taxon>Sordariomycetes</taxon>
        <taxon>Hypocreomycetidae</taxon>
        <taxon>Microascales</taxon>
        <taxon>Microascaceae</taxon>
        <taxon>Parascedosporium</taxon>
    </lineage>
</organism>
<evidence type="ECO:0000313" key="3">
    <source>
        <dbReference type="Proteomes" id="UP000838763"/>
    </source>
</evidence>
<dbReference type="EMBL" id="CALLCH030000009">
    <property type="protein sequence ID" value="CAI4213720.1"/>
    <property type="molecule type" value="Genomic_DNA"/>
</dbReference>
<keyword evidence="1" id="KW-0472">Membrane</keyword>
<keyword evidence="1" id="KW-1133">Transmembrane helix</keyword>
<keyword evidence="3" id="KW-1185">Reference proteome</keyword>
<feature type="transmembrane region" description="Helical" evidence="1">
    <location>
        <begin position="53"/>
        <end position="75"/>
    </location>
</feature>
<reference evidence="2" key="1">
    <citation type="submission" date="2022-11" db="EMBL/GenBank/DDBJ databases">
        <authorList>
            <person name="Scott C."/>
            <person name="Bruce N."/>
        </authorList>
    </citation>
    <scope>NUCLEOTIDE SEQUENCE</scope>
</reference>
<evidence type="ECO:0000256" key="1">
    <source>
        <dbReference type="SAM" id="Phobius"/>
    </source>
</evidence>
<comment type="caution">
    <text evidence="2">The sequence shown here is derived from an EMBL/GenBank/DDBJ whole genome shotgun (WGS) entry which is preliminary data.</text>
</comment>
<gene>
    <name evidence="2" type="ORF">PPNO1_LOCUS3463</name>
</gene>
<sequence length="122" mass="13753">MAENVPQTIFRYASKFTATVMPYIASLPPTALTVLTVVACLVVASYVRRIINYLWSFAINILMAVAVAYLARAVYDMGPEKALQMVYVQALGLARFATEAAKFFWREWERYDTEAKKKGEGN</sequence>
<proteinExistence type="predicted"/>